<reference evidence="1 2" key="1">
    <citation type="submission" date="2015-01" db="EMBL/GenBank/DDBJ databases">
        <authorList>
            <person name="Xiang T."/>
            <person name="Song Y."/>
            <person name="Huang L."/>
            <person name="Wang B."/>
            <person name="Wu P."/>
        </authorList>
    </citation>
    <scope>NUCLEOTIDE SEQUENCE [LARGE SCALE GENOMIC DNA]</scope>
    <source>
        <strain evidence="1 2">CcD93</strain>
    </source>
</reference>
<gene>
    <name evidence="1" type="ORF">CCAND93_1090007</name>
</gene>
<organism evidence="1 2">
    <name type="scientific">Capnocytophaga canis</name>
    <dbReference type="NCBI Taxonomy" id="1848903"/>
    <lineage>
        <taxon>Bacteria</taxon>
        <taxon>Pseudomonadati</taxon>
        <taxon>Bacteroidota</taxon>
        <taxon>Flavobacteriia</taxon>
        <taxon>Flavobacteriales</taxon>
        <taxon>Flavobacteriaceae</taxon>
        <taxon>Capnocytophaga</taxon>
    </lineage>
</organism>
<name>A0A0B7IER3_9FLAO</name>
<evidence type="ECO:0000313" key="1">
    <source>
        <dbReference type="EMBL" id="CEN50215.1"/>
    </source>
</evidence>
<sequence length="42" mass="5090">MKYTLYTQSNSPQFIIFFFDCQTKIKPLSPLQDPLFPFPNWF</sequence>
<dbReference type="Proteomes" id="UP000038200">
    <property type="component" value="Unassembled WGS sequence"/>
</dbReference>
<dbReference type="EMBL" id="CDOL01000012">
    <property type="protein sequence ID" value="CEN50215.1"/>
    <property type="molecule type" value="Genomic_DNA"/>
</dbReference>
<protein>
    <submittedName>
        <fullName evidence="1">Uncharacterized protein</fullName>
    </submittedName>
</protein>
<accession>A0A0B7IER3</accession>
<proteinExistence type="predicted"/>
<dbReference type="AlphaFoldDB" id="A0A0B7IER3"/>
<evidence type="ECO:0000313" key="2">
    <source>
        <dbReference type="Proteomes" id="UP000038200"/>
    </source>
</evidence>